<proteinExistence type="predicted"/>
<dbReference type="InterPro" id="IPR036388">
    <property type="entry name" value="WH-like_DNA-bd_sf"/>
</dbReference>
<sequence length="88" mass="9748">MDALDEADLALRHAVQLAPRAPWQRIGLVLGVDPVTAARRWARLSESGAAWFALHPALDGLTFAFVEVGCAASAWPRRRPSWRTTRGW</sequence>
<dbReference type="Proteomes" id="UP000284057">
    <property type="component" value="Unassembled WGS sequence"/>
</dbReference>
<dbReference type="GO" id="GO:0043565">
    <property type="term" value="F:sequence-specific DNA binding"/>
    <property type="evidence" value="ECO:0007669"/>
    <property type="project" value="InterPro"/>
</dbReference>
<reference evidence="2 3" key="1">
    <citation type="submission" date="2018-09" db="EMBL/GenBank/DDBJ databases">
        <title>Isolation, diversity and antifungal activity of actinobacteria from wheat.</title>
        <authorList>
            <person name="Han C."/>
        </authorList>
    </citation>
    <scope>NUCLEOTIDE SEQUENCE [LARGE SCALE GENOMIC DNA]</scope>
    <source>
        <strain evidence="2 3">NEAU-YY265</strain>
    </source>
</reference>
<protein>
    <submittedName>
        <fullName evidence="2">AsnC family protein</fullName>
    </submittedName>
</protein>
<dbReference type="Gene3D" id="1.10.10.10">
    <property type="entry name" value="Winged helix-like DNA-binding domain superfamily/Winged helix DNA-binding domain"/>
    <property type="match status" value="1"/>
</dbReference>
<dbReference type="AlphaFoldDB" id="A0A418KNC6"/>
<comment type="caution">
    <text evidence="2">The sequence shown here is derived from an EMBL/GenBank/DDBJ whole genome shotgun (WGS) entry which is preliminary data.</text>
</comment>
<name>A0A418KNC6_9ACTN</name>
<evidence type="ECO:0000313" key="3">
    <source>
        <dbReference type="Proteomes" id="UP000284057"/>
    </source>
</evidence>
<evidence type="ECO:0000259" key="1">
    <source>
        <dbReference type="Pfam" id="PF13404"/>
    </source>
</evidence>
<accession>A0A418KNC6</accession>
<dbReference type="RefSeq" id="WP_119661210.1">
    <property type="nucleotide sequence ID" value="NZ_QUAL01000169.1"/>
</dbReference>
<dbReference type="InterPro" id="IPR000485">
    <property type="entry name" value="AsnC-type_HTH_dom"/>
</dbReference>
<dbReference type="EMBL" id="QUAL01000169">
    <property type="protein sequence ID" value="RIQ20438.1"/>
    <property type="molecule type" value="Genomic_DNA"/>
</dbReference>
<gene>
    <name evidence="2" type="ORF">DY240_17910</name>
</gene>
<dbReference type="OrthoDB" id="4050641at2"/>
<keyword evidence="3" id="KW-1185">Reference proteome</keyword>
<feature type="domain" description="HTH asnC-type" evidence="1">
    <location>
        <begin position="4"/>
        <end position="44"/>
    </location>
</feature>
<organism evidence="2 3">
    <name type="scientific">Jiangella rhizosphaerae</name>
    <dbReference type="NCBI Taxonomy" id="2293569"/>
    <lineage>
        <taxon>Bacteria</taxon>
        <taxon>Bacillati</taxon>
        <taxon>Actinomycetota</taxon>
        <taxon>Actinomycetes</taxon>
        <taxon>Jiangellales</taxon>
        <taxon>Jiangellaceae</taxon>
        <taxon>Jiangella</taxon>
    </lineage>
</organism>
<evidence type="ECO:0000313" key="2">
    <source>
        <dbReference type="EMBL" id="RIQ20438.1"/>
    </source>
</evidence>
<dbReference type="Pfam" id="PF13404">
    <property type="entry name" value="HTH_AsnC-type"/>
    <property type="match status" value="1"/>
</dbReference>